<proteinExistence type="predicted"/>
<dbReference type="Gene3D" id="3.40.109.10">
    <property type="entry name" value="NADH Oxidase"/>
    <property type="match status" value="1"/>
</dbReference>
<evidence type="ECO:0008006" key="2">
    <source>
        <dbReference type="Google" id="ProtNLM"/>
    </source>
</evidence>
<name>A0A5Q5BG40_MYCSS</name>
<evidence type="ECO:0000313" key="1">
    <source>
        <dbReference type="EMBL" id="ABG07189.1"/>
    </source>
</evidence>
<dbReference type="PANTHER" id="PTHR23026">
    <property type="entry name" value="NADPH NITROREDUCTASE"/>
    <property type="match status" value="1"/>
</dbReference>
<dbReference type="EMBL" id="CP000384">
    <property type="protein sequence ID" value="ABG07189.1"/>
    <property type="molecule type" value="Genomic_DNA"/>
</dbReference>
<dbReference type="KEGG" id="mmc:Mmcs_1075"/>
<dbReference type="SUPFAM" id="SSF55469">
    <property type="entry name" value="FMN-dependent nitroreductase-like"/>
    <property type="match status" value="1"/>
</dbReference>
<dbReference type="NCBIfam" id="NF047509">
    <property type="entry name" value="Rv3131_FMN_oxido"/>
    <property type="match status" value="1"/>
</dbReference>
<dbReference type="AlphaFoldDB" id="A0A5Q5BG40"/>
<dbReference type="PANTHER" id="PTHR23026:SF123">
    <property type="entry name" value="NAD(P)H NITROREDUCTASE RV3131-RELATED"/>
    <property type="match status" value="1"/>
</dbReference>
<dbReference type="InterPro" id="IPR000415">
    <property type="entry name" value="Nitroreductase-like"/>
</dbReference>
<gene>
    <name evidence="1" type="ordered locus">Mmcs_1075</name>
</gene>
<organism evidence="1">
    <name type="scientific">Mycobacterium sp. (strain MCS)</name>
    <dbReference type="NCBI Taxonomy" id="164756"/>
    <lineage>
        <taxon>Bacteria</taxon>
        <taxon>Bacillati</taxon>
        <taxon>Actinomycetota</taxon>
        <taxon>Actinomycetes</taxon>
        <taxon>Mycobacteriales</taxon>
        <taxon>Mycobacteriaceae</taxon>
        <taxon>Mycobacterium</taxon>
    </lineage>
</organism>
<protein>
    <recommendedName>
        <fullName evidence="2">NAD(P)H nitroreductase</fullName>
    </recommendedName>
</protein>
<sequence>MTTTRADIDTISDAVQLACRAPSVHNSQPWHWVADRSGLQLLLDTDRLVATDKSGREALLSCGAVLDHLRVAMAAGGWIAHIDRYPNPNDHLHLAAIDFSPMSYVTDGHRARAEAIARRYTDRLPFGPPPDWDSLELLLRDAVDESVAMLDVIAEDARPQLAEASQLTESLRLYDSDYHAELAWWTGWLAVSDGIPHGSLVSAAESDRVDIGRHFPVTHGAAERRMSVPEDHSRVLVISAHDDTRRDILGCGETLSRVLLEATLAGMATCTLTHLTELRASRDIISALVDRDLPQVLIRVGAAPAYDPVPPPTPRRRLEDVLEVRL</sequence>
<accession>A0A5Q5BG40</accession>
<dbReference type="GO" id="GO:0016491">
    <property type="term" value="F:oxidoreductase activity"/>
    <property type="evidence" value="ECO:0007669"/>
    <property type="project" value="InterPro"/>
</dbReference>
<reference evidence="1" key="1">
    <citation type="submission" date="2006-06" db="EMBL/GenBank/DDBJ databases">
        <title>Complete sequence of chromosome of Mycobacterium sp. MCS.</title>
        <authorList>
            <consortium name="US DOE Joint Genome Institute"/>
            <person name="Copeland A."/>
            <person name="Lucas S."/>
            <person name="Lapidus A."/>
            <person name="Barry K."/>
            <person name="Detter J.C."/>
            <person name="Glavina del Rio T."/>
            <person name="Hammon N."/>
            <person name="Israni S."/>
            <person name="Dalin E."/>
            <person name="Tice H."/>
            <person name="Pitluck S."/>
            <person name="Martinez M."/>
            <person name="Schmutz J."/>
            <person name="Larimer F."/>
            <person name="Land M."/>
            <person name="Hauser L."/>
            <person name="Kyrpides N."/>
            <person name="Kim E."/>
            <person name="Miller C.D."/>
            <person name="Hughes J.E."/>
            <person name="Anderson A.J."/>
            <person name="Sims R.C."/>
            <person name="Richardson P."/>
        </authorList>
    </citation>
    <scope>NUCLEOTIDE SEQUENCE [LARGE SCALE GENOMIC DNA]</scope>
    <source>
        <strain evidence="1">MCS</strain>
    </source>
</reference>
<dbReference type="InterPro" id="IPR050627">
    <property type="entry name" value="Nitroreductase/BluB"/>
</dbReference>